<accession>A0A6J4VP44</accession>
<proteinExistence type="inferred from homology"/>
<dbReference type="InterPro" id="IPR001279">
    <property type="entry name" value="Metallo-B-lactamas"/>
</dbReference>
<name>A0A6J4VP44_9BACT</name>
<organism evidence="4">
    <name type="scientific">uncultured Thermomicrobiales bacterium</name>
    <dbReference type="NCBI Taxonomy" id="1645740"/>
    <lineage>
        <taxon>Bacteria</taxon>
        <taxon>Pseudomonadati</taxon>
        <taxon>Thermomicrobiota</taxon>
        <taxon>Thermomicrobia</taxon>
        <taxon>Thermomicrobiales</taxon>
        <taxon>environmental samples</taxon>
    </lineage>
</organism>
<dbReference type="InterPro" id="IPR022877">
    <property type="entry name" value="UPF0173"/>
</dbReference>
<dbReference type="EMBL" id="CADCWF010000370">
    <property type="protein sequence ID" value="CAA9584531.1"/>
    <property type="molecule type" value="Genomic_DNA"/>
</dbReference>
<dbReference type="SMART" id="SM00849">
    <property type="entry name" value="Lactamase_B"/>
    <property type="match status" value="1"/>
</dbReference>
<evidence type="ECO:0000313" key="4">
    <source>
        <dbReference type="EMBL" id="CAA9584531.1"/>
    </source>
</evidence>
<dbReference type="GO" id="GO:0016787">
    <property type="term" value="F:hydrolase activity"/>
    <property type="evidence" value="ECO:0007669"/>
    <property type="project" value="UniProtKB-UniRule"/>
</dbReference>
<comment type="similarity">
    <text evidence="2">Belongs to the UPF0173 family.</text>
</comment>
<dbReference type="Gene3D" id="3.60.15.10">
    <property type="entry name" value="Ribonuclease Z/Hydroxyacylglutathione hydrolase-like"/>
    <property type="match status" value="1"/>
</dbReference>
<dbReference type="NCBIfam" id="NF001911">
    <property type="entry name" value="PRK00685.1"/>
    <property type="match status" value="1"/>
</dbReference>
<dbReference type="InterPro" id="IPR036866">
    <property type="entry name" value="RibonucZ/Hydroxyglut_hydro"/>
</dbReference>
<dbReference type="PANTHER" id="PTHR43546:SF3">
    <property type="entry name" value="UPF0173 METAL-DEPENDENT HYDROLASE MJ1163"/>
    <property type="match status" value="1"/>
</dbReference>
<dbReference type="SUPFAM" id="SSF56281">
    <property type="entry name" value="Metallo-hydrolase/oxidoreductase"/>
    <property type="match status" value="1"/>
</dbReference>
<keyword evidence="1 2" id="KW-0378">Hydrolase</keyword>
<dbReference type="InterPro" id="IPR050114">
    <property type="entry name" value="UPF0173_UPF0282_UlaG_hydrolase"/>
</dbReference>
<sequence>MPTLQYLGHSAFQLEADGVIVAVDPFLTGNPKASHEEKHLHPQAILLTHAHNDHVGDTVAIAKRTGAKVIATFELAEWLKTQGVAGATGGNHGGTVAFEGGTAKFVPAWHTSSYFDGTTFVAPGVPAGLVVRFGGRTIYFAGDTCLFGDMALIGEEGLDVAVLPIGDHFTMGPADALRAVTLLKPKLVVPCHYDTFPPIEQDGAAFAARVEAETGSRGAVLKPGETLEC</sequence>
<evidence type="ECO:0000256" key="1">
    <source>
        <dbReference type="ARBA" id="ARBA00022801"/>
    </source>
</evidence>
<dbReference type="Pfam" id="PF12706">
    <property type="entry name" value="Lactamase_B_2"/>
    <property type="match status" value="1"/>
</dbReference>
<reference evidence="4" key="1">
    <citation type="submission" date="2020-02" db="EMBL/GenBank/DDBJ databases">
        <authorList>
            <person name="Meier V. D."/>
        </authorList>
    </citation>
    <scope>NUCLEOTIDE SEQUENCE</scope>
    <source>
        <strain evidence="4">AVDCRST_MAG59</strain>
    </source>
</reference>
<gene>
    <name evidence="4" type="ORF">AVDCRST_MAG59-5287</name>
</gene>
<evidence type="ECO:0000259" key="3">
    <source>
        <dbReference type="SMART" id="SM00849"/>
    </source>
</evidence>
<dbReference type="HAMAP" id="MF_00457">
    <property type="entry name" value="UPF0173"/>
    <property type="match status" value="1"/>
</dbReference>
<protein>
    <recommendedName>
        <fullName evidence="2">UPF0173 metal-dependent hydrolase AVDCRST_MAG59-5287</fullName>
    </recommendedName>
</protein>
<dbReference type="PANTHER" id="PTHR43546">
    <property type="entry name" value="UPF0173 METAL-DEPENDENT HYDROLASE MJ1163-RELATED"/>
    <property type="match status" value="1"/>
</dbReference>
<feature type="domain" description="Metallo-beta-lactamase" evidence="3">
    <location>
        <begin position="8"/>
        <end position="192"/>
    </location>
</feature>
<evidence type="ECO:0000256" key="2">
    <source>
        <dbReference type="HAMAP-Rule" id="MF_00457"/>
    </source>
</evidence>
<dbReference type="AlphaFoldDB" id="A0A6J4VP44"/>